<dbReference type="PANTHER" id="PTHR21231:SF8">
    <property type="entry name" value="GPN-LOOP GTPASE 1"/>
    <property type="match status" value="1"/>
</dbReference>
<dbReference type="GO" id="GO:0005737">
    <property type="term" value="C:cytoplasm"/>
    <property type="evidence" value="ECO:0007669"/>
    <property type="project" value="UniProtKB-SubCell"/>
</dbReference>
<comment type="function">
    <text evidence="5">Small GTPase required for proper nuclear import of RNA polymerase II (RNAPII). May act at an RNAP assembly step prior to nuclear import.</text>
</comment>
<name>A0A0D3K3B5_EMIH1</name>
<comment type="similarity">
    <text evidence="1 5">Belongs to the GPN-loop GTPase family.</text>
</comment>
<reference evidence="7" key="1">
    <citation type="journal article" date="2013" name="Nature">
        <title>Pan genome of the phytoplankton Emiliania underpins its global distribution.</title>
        <authorList>
            <person name="Read B.A."/>
            <person name="Kegel J."/>
            <person name="Klute M.J."/>
            <person name="Kuo A."/>
            <person name="Lefebvre S.C."/>
            <person name="Maumus F."/>
            <person name="Mayer C."/>
            <person name="Miller J."/>
            <person name="Monier A."/>
            <person name="Salamov A."/>
            <person name="Young J."/>
            <person name="Aguilar M."/>
            <person name="Claverie J.M."/>
            <person name="Frickenhaus S."/>
            <person name="Gonzalez K."/>
            <person name="Herman E.K."/>
            <person name="Lin Y.C."/>
            <person name="Napier J."/>
            <person name="Ogata H."/>
            <person name="Sarno A.F."/>
            <person name="Shmutz J."/>
            <person name="Schroeder D."/>
            <person name="de Vargas C."/>
            <person name="Verret F."/>
            <person name="von Dassow P."/>
            <person name="Valentin K."/>
            <person name="Van de Peer Y."/>
            <person name="Wheeler G."/>
            <person name="Dacks J.B."/>
            <person name="Delwiche C.F."/>
            <person name="Dyhrman S.T."/>
            <person name="Glockner G."/>
            <person name="John U."/>
            <person name="Richards T."/>
            <person name="Worden A.Z."/>
            <person name="Zhang X."/>
            <person name="Grigoriev I.V."/>
            <person name="Allen A.E."/>
            <person name="Bidle K."/>
            <person name="Borodovsky M."/>
            <person name="Bowler C."/>
            <person name="Brownlee C."/>
            <person name="Cock J.M."/>
            <person name="Elias M."/>
            <person name="Gladyshev V.N."/>
            <person name="Groth M."/>
            <person name="Guda C."/>
            <person name="Hadaegh A."/>
            <person name="Iglesias-Rodriguez M.D."/>
            <person name="Jenkins J."/>
            <person name="Jones B.M."/>
            <person name="Lawson T."/>
            <person name="Leese F."/>
            <person name="Lindquist E."/>
            <person name="Lobanov A."/>
            <person name="Lomsadze A."/>
            <person name="Malik S.B."/>
            <person name="Marsh M.E."/>
            <person name="Mackinder L."/>
            <person name="Mock T."/>
            <person name="Mueller-Roeber B."/>
            <person name="Pagarete A."/>
            <person name="Parker M."/>
            <person name="Probert I."/>
            <person name="Quesneville H."/>
            <person name="Raines C."/>
            <person name="Rensing S.A."/>
            <person name="Riano-Pachon D.M."/>
            <person name="Richier S."/>
            <person name="Rokitta S."/>
            <person name="Shiraiwa Y."/>
            <person name="Soanes D.M."/>
            <person name="van der Giezen M."/>
            <person name="Wahlund T.M."/>
            <person name="Williams B."/>
            <person name="Wilson W."/>
            <person name="Wolfe G."/>
            <person name="Wurch L.L."/>
        </authorList>
    </citation>
    <scope>NUCLEOTIDE SEQUENCE</scope>
</reference>
<dbReference type="Gene3D" id="3.40.50.300">
    <property type="entry name" value="P-loop containing nucleotide triphosphate hydrolases"/>
    <property type="match status" value="1"/>
</dbReference>
<dbReference type="Proteomes" id="UP000013827">
    <property type="component" value="Unassembled WGS sequence"/>
</dbReference>
<dbReference type="PRINTS" id="PR00449">
    <property type="entry name" value="RASTRNSFRMNG"/>
</dbReference>
<dbReference type="PANTHER" id="PTHR21231">
    <property type="entry name" value="XPA-BINDING PROTEIN 1-RELATED"/>
    <property type="match status" value="1"/>
</dbReference>
<dbReference type="Pfam" id="PF03029">
    <property type="entry name" value="ATP_bind_1"/>
    <property type="match status" value="1"/>
</dbReference>
<dbReference type="EC" id="3.6.5.-" evidence="5"/>
<evidence type="ECO:0000256" key="1">
    <source>
        <dbReference type="ARBA" id="ARBA00005290"/>
    </source>
</evidence>
<comment type="subcellular location">
    <subcellularLocation>
        <location evidence="5">Cytoplasm</location>
    </subcellularLocation>
    <subcellularLocation>
        <location evidence="5">Nucleus</location>
    </subcellularLocation>
</comment>
<dbReference type="GO" id="GO:0005634">
    <property type="term" value="C:nucleus"/>
    <property type="evidence" value="ECO:0007669"/>
    <property type="project" value="UniProtKB-SubCell"/>
</dbReference>
<organism evidence="6 7">
    <name type="scientific">Emiliania huxleyi (strain CCMP1516)</name>
    <dbReference type="NCBI Taxonomy" id="280463"/>
    <lineage>
        <taxon>Eukaryota</taxon>
        <taxon>Haptista</taxon>
        <taxon>Haptophyta</taxon>
        <taxon>Prymnesiophyceae</taxon>
        <taxon>Isochrysidales</taxon>
        <taxon>Noelaerhabdaceae</taxon>
        <taxon>Emiliania</taxon>
    </lineage>
</organism>
<dbReference type="KEGG" id="ehx:EMIHUDRAFT_48988"/>
<protein>
    <recommendedName>
        <fullName evidence="5">GPN-loop GTPase</fullName>
        <ecNumber evidence="5">3.6.5.-</ecNumber>
    </recommendedName>
</protein>
<dbReference type="GO" id="GO:0005525">
    <property type="term" value="F:GTP binding"/>
    <property type="evidence" value="ECO:0007669"/>
    <property type="project" value="UniProtKB-KW"/>
</dbReference>
<dbReference type="AlphaFoldDB" id="A0A0D3K3B5"/>
<keyword evidence="5" id="KW-0963">Cytoplasm</keyword>
<reference evidence="6" key="2">
    <citation type="submission" date="2024-10" db="UniProtKB">
        <authorList>
            <consortium name="EnsemblProtists"/>
        </authorList>
    </citation>
    <scope>IDENTIFICATION</scope>
</reference>
<dbReference type="GO" id="GO:0003924">
    <property type="term" value="F:GTPase activity"/>
    <property type="evidence" value="ECO:0007669"/>
    <property type="project" value="InterPro"/>
</dbReference>
<dbReference type="InterPro" id="IPR027417">
    <property type="entry name" value="P-loop_NTPase"/>
</dbReference>
<sequence length="176" mass="19305">RPVACIVLGMAGSGKTTLMQRLNSHLHEAKRPYYLINLDPAVLDTPFGANIDIRDTVNYKEVMKQYSLGPNGGILTSLNLFATKFHEVLGLVEARAEELDFVLLDTPGQIEIFTWSASGAIISESLAASMPTVVVYVVDTPRCSSAVTFMSNMLYACSILYKTKLPLLLVFNKTDV</sequence>
<dbReference type="STRING" id="2903.R1EUF8"/>
<dbReference type="SUPFAM" id="SSF52540">
    <property type="entry name" value="P-loop containing nucleoside triphosphate hydrolases"/>
    <property type="match status" value="1"/>
</dbReference>
<dbReference type="PaxDb" id="2903-EOD30250"/>
<dbReference type="HOGENOM" id="CLU_037460_3_2_1"/>
<dbReference type="CDD" id="cd17870">
    <property type="entry name" value="GPN1"/>
    <property type="match status" value="1"/>
</dbReference>
<evidence type="ECO:0000256" key="2">
    <source>
        <dbReference type="ARBA" id="ARBA00022741"/>
    </source>
</evidence>
<keyword evidence="4 5" id="KW-0342">GTP-binding</keyword>
<dbReference type="EnsemblProtists" id="EOD30250">
    <property type="protein sequence ID" value="EOD30250"/>
    <property type="gene ID" value="EMIHUDRAFT_48988"/>
</dbReference>
<evidence type="ECO:0000256" key="4">
    <source>
        <dbReference type="ARBA" id="ARBA00023134"/>
    </source>
</evidence>
<dbReference type="GeneID" id="17275525"/>
<accession>A0A0D3K3B5</accession>
<dbReference type="RefSeq" id="XP_005782679.1">
    <property type="nucleotide sequence ID" value="XM_005782622.1"/>
</dbReference>
<comment type="subunit">
    <text evidence="5">Binds to RNA polymerase II.</text>
</comment>
<dbReference type="InterPro" id="IPR004130">
    <property type="entry name" value="Gpn"/>
</dbReference>
<evidence type="ECO:0000256" key="5">
    <source>
        <dbReference type="RuleBase" id="RU365059"/>
    </source>
</evidence>
<keyword evidence="3 5" id="KW-0378">Hydrolase</keyword>
<evidence type="ECO:0000313" key="6">
    <source>
        <dbReference type="EnsemblProtists" id="EOD30250"/>
    </source>
</evidence>
<evidence type="ECO:0000256" key="3">
    <source>
        <dbReference type="ARBA" id="ARBA00022801"/>
    </source>
</evidence>
<dbReference type="eggNOG" id="KOG1532">
    <property type="taxonomic scope" value="Eukaryota"/>
</dbReference>
<proteinExistence type="inferred from homology"/>
<keyword evidence="7" id="KW-1185">Reference proteome</keyword>
<evidence type="ECO:0000313" key="7">
    <source>
        <dbReference type="Proteomes" id="UP000013827"/>
    </source>
</evidence>
<keyword evidence="2 5" id="KW-0547">Nucleotide-binding</keyword>
<dbReference type="InterPro" id="IPR030230">
    <property type="entry name" value="Gpn1/Npa3/XAB1"/>
</dbReference>